<keyword evidence="2" id="KW-1185">Reference proteome</keyword>
<dbReference type="VEuPathDB" id="FungiDB:RhiirA1_462164"/>
<sequence>ELWHGTLWHESPLFGLTSISYNDVIYSTGEFVMYEFDNVRYYGRILTFIQVEENGSWRIKIQKLLNYFDLPRIFRSASHDTDQLWMTDDFILIRRSQIIKKVVIWLEDTDQIPRYEKRISEILYKHNNHYTIRPIEQQHHHPNEYIIMGIPPSPNMKVFKFFIDLYYDDFGTFRTVYHSLGGLYVQFGFVPFSGELEDVIKPFIKDIKQLQHGIVMKIGEEEVWVTGGLGLTTADLPQGNDLAGILRQNANYGCRTCEVFKENLTEIDYDIKKHGRYHHLTDNYFDYLHQLHDVPSLQTAFAKEHGLCIKPNVLDQLFRDRHTQTPQDAFHAVAGLGGRLLNITLESFTRDGEAKFLTVWKSFEFPSYWSRQQNPISHRNSYFMSDTLRLAIMMPFLLRRCLNNRSIKDNTIQRIKENNQLRLNSQAISMIKQCWIKFAICSKAVFAESMSDNDYVRLDATLQNLSIDLLKVFPEEFSNLPNLHVLRHLSEHARSFGNLINASVLLKEMVHRIYKSYVPHTNKKNVELDFIKRENTLQSLRYLIDRGLHNHIQINGKIKSLFDGWYLTSQVYSNEDIEEDQENNFTSPSSNYINIKVRGKWNKQKIQENGFSGRKLDENMVSDISWTYDNYFGQQAAIEGKEDNDDIENEKWFARIQAIFVHRSNDNNYHVFLSFEWFDLIGFDQIMQCNRYLLQGRNENWKRIHPISIINSHQKIHFVHDCGTSCIVENHDINNRNYFKNDFLYTAV</sequence>
<dbReference type="VEuPathDB" id="FungiDB:RhiirFUN_009642"/>
<dbReference type="Proteomes" id="UP000234323">
    <property type="component" value="Unassembled WGS sequence"/>
</dbReference>
<feature type="non-terminal residue" evidence="1">
    <location>
        <position position="1"/>
    </location>
</feature>
<dbReference type="VEuPathDB" id="FungiDB:RhiirA1_401113"/>
<evidence type="ECO:0000313" key="1">
    <source>
        <dbReference type="EMBL" id="PKY55311.1"/>
    </source>
</evidence>
<name>A0A2I1H8V2_9GLOM</name>
<accession>A0A2I1H8V2</accession>
<comment type="caution">
    <text evidence="1">The sequence shown here is derived from an EMBL/GenBank/DDBJ whole genome shotgun (WGS) entry which is preliminary data.</text>
</comment>
<evidence type="ECO:0008006" key="3">
    <source>
        <dbReference type="Google" id="ProtNLM"/>
    </source>
</evidence>
<proteinExistence type="predicted"/>
<dbReference type="VEuPathDB" id="FungiDB:RhiirA1_483248"/>
<gene>
    <name evidence="1" type="ORF">RhiirA4_474664</name>
</gene>
<organism evidence="1 2">
    <name type="scientific">Rhizophagus irregularis</name>
    <dbReference type="NCBI Taxonomy" id="588596"/>
    <lineage>
        <taxon>Eukaryota</taxon>
        <taxon>Fungi</taxon>
        <taxon>Fungi incertae sedis</taxon>
        <taxon>Mucoromycota</taxon>
        <taxon>Glomeromycotina</taxon>
        <taxon>Glomeromycetes</taxon>
        <taxon>Glomerales</taxon>
        <taxon>Glomeraceae</taxon>
        <taxon>Rhizophagus</taxon>
    </lineage>
</organism>
<dbReference type="VEuPathDB" id="FungiDB:FUN_008138"/>
<dbReference type="EMBL" id="LLXI01001824">
    <property type="protein sequence ID" value="PKY55311.1"/>
    <property type="molecule type" value="Genomic_DNA"/>
</dbReference>
<dbReference type="AlphaFoldDB" id="A0A2I1H8V2"/>
<reference evidence="1 2" key="1">
    <citation type="submission" date="2015-10" db="EMBL/GenBank/DDBJ databases">
        <title>Genome analyses suggest a sexual origin of heterokaryosis in a supposedly ancient asexual fungus.</title>
        <authorList>
            <person name="Ropars J."/>
            <person name="Sedzielewska K."/>
            <person name="Noel J."/>
            <person name="Charron P."/>
            <person name="Farinelli L."/>
            <person name="Marton T."/>
            <person name="Kruger M."/>
            <person name="Pelin A."/>
            <person name="Brachmann A."/>
            <person name="Corradi N."/>
        </authorList>
    </citation>
    <scope>NUCLEOTIDE SEQUENCE [LARGE SCALE GENOMIC DNA]</scope>
    <source>
        <strain evidence="1 2">A4</strain>
    </source>
</reference>
<evidence type="ECO:0000313" key="2">
    <source>
        <dbReference type="Proteomes" id="UP000234323"/>
    </source>
</evidence>
<protein>
    <recommendedName>
        <fullName evidence="3">BAH domain-containing protein</fullName>
    </recommendedName>
</protein>